<evidence type="ECO:0000259" key="7">
    <source>
        <dbReference type="Pfam" id="PF00155"/>
    </source>
</evidence>
<evidence type="ECO:0000256" key="6">
    <source>
        <dbReference type="RuleBase" id="RU000481"/>
    </source>
</evidence>
<protein>
    <recommendedName>
        <fullName evidence="6">Aminotransferase</fullName>
        <ecNumber evidence="6">2.6.1.-</ecNumber>
    </recommendedName>
</protein>
<dbReference type="InterPro" id="IPR015421">
    <property type="entry name" value="PyrdxlP-dep_Trfase_major"/>
</dbReference>
<sequence length="382" mass="40477">MTTAVGRTSRGSAFTIAAAADRLERAGRSVVRLELGVPDLPPPPEAQEALAAALGRPSAYTPPAGLPEVRAHVAAHYSGVLGRPVAADEVLLVPGSNLVLHGVLLATVRPGDEVLLPDPGFPPYAELVRLAGAVPVCYPLRAERGHAPDPAEVAALVTPRTRLLILNTPNNPTGAVTPGTTVAALAALARRGGFRLLLDDAYRELVYDGSPPAAAALAPDDPVVLMDSLSKSHSLCGWRVGIAVADRRLVRELAELMTNLHCCMPDVIQRAVPAALRAHHRVRALAAELRTRRDLVTGRLSDMPGIRLHPPGGAFYAFPDITATGLTDEQFADRLLHRAGVAVVPGSLYGRHGRGHVRIAFTRPSDQLTAGMDRLHDFLESL</sequence>
<dbReference type="GO" id="GO:0030170">
    <property type="term" value="F:pyridoxal phosphate binding"/>
    <property type="evidence" value="ECO:0007669"/>
    <property type="project" value="InterPro"/>
</dbReference>
<dbReference type="EC" id="2.6.1.-" evidence="6"/>
<dbReference type="PANTHER" id="PTHR46383:SF1">
    <property type="entry name" value="ASPARTATE AMINOTRANSFERASE"/>
    <property type="match status" value="1"/>
</dbReference>
<dbReference type="Pfam" id="PF00155">
    <property type="entry name" value="Aminotran_1_2"/>
    <property type="match status" value="1"/>
</dbReference>
<dbReference type="PROSITE" id="PS00105">
    <property type="entry name" value="AA_TRANSFER_CLASS_1"/>
    <property type="match status" value="1"/>
</dbReference>
<evidence type="ECO:0000256" key="3">
    <source>
        <dbReference type="ARBA" id="ARBA00022576"/>
    </source>
</evidence>
<dbReference type="InterPro" id="IPR004839">
    <property type="entry name" value="Aminotransferase_I/II_large"/>
</dbReference>
<reference evidence="8" key="1">
    <citation type="submission" date="2023-02" db="EMBL/GenBank/DDBJ databases">
        <title>Kitasatospora phosalacinea NBRC 14362.</title>
        <authorList>
            <person name="Ichikawa N."/>
            <person name="Sato H."/>
            <person name="Tonouchi N."/>
        </authorList>
    </citation>
    <scope>NUCLEOTIDE SEQUENCE</scope>
    <source>
        <strain evidence="8">NBRC 14362</strain>
    </source>
</reference>
<name>A0A9W6UPZ6_9ACTN</name>
<evidence type="ECO:0000256" key="5">
    <source>
        <dbReference type="ARBA" id="ARBA00022898"/>
    </source>
</evidence>
<organism evidence="8 9">
    <name type="scientific">Kitasatospora phosalacinea</name>
    <dbReference type="NCBI Taxonomy" id="2065"/>
    <lineage>
        <taxon>Bacteria</taxon>
        <taxon>Bacillati</taxon>
        <taxon>Actinomycetota</taxon>
        <taxon>Actinomycetes</taxon>
        <taxon>Kitasatosporales</taxon>
        <taxon>Streptomycetaceae</taxon>
        <taxon>Kitasatospora</taxon>
    </lineage>
</organism>
<accession>A0A9W6UPZ6</accession>
<evidence type="ECO:0000256" key="2">
    <source>
        <dbReference type="ARBA" id="ARBA00007441"/>
    </source>
</evidence>
<dbReference type="AlphaFoldDB" id="A0A9W6UPZ6"/>
<dbReference type="GO" id="GO:0006520">
    <property type="term" value="P:amino acid metabolic process"/>
    <property type="evidence" value="ECO:0007669"/>
    <property type="project" value="InterPro"/>
</dbReference>
<dbReference type="InterPro" id="IPR004838">
    <property type="entry name" value="NHTrfase_class1_PyrdxlP-BS"/>
</dbReference>
<feature type="domain" description="Aminotransferase class I/classII large" evidence="7">
    <location>
        <begin position="30"/>
        <end position="375"/>
    </location>
</feature>
<dbReference type="Proteomes" id="UP001165143">
    <property type="component" value="Unassembled WGS sequence"/>
</dbReference>
<dbReference type="PANTHER" id="PTHR46383">
    <property type="entry name" value="ASPARTATE AMINOTRANSFERASE"/>
    <property type="match status" value="1"/>
</dbReference>
<comment type="caution">
    <text evidence="8">The sequence shown here is derived from an EMBL/GenBank/DDBJ whole genome shotgun (WGS) entry which is preliminary data.</text>
</comment>
<gene>
    <name evidence="8" type="ORF">Kpho01_30610</name>
</gene>
<dbReference type="InterPro" id="IPR050596">
    <property type="entry name" value="AspAT/PAT-like"/>
</dbReference>
<evidence type="ECO:0000313" key="8">
    <source>
        <dbReference type="EMBL" id="GLW55050.1"/>
    </source>
</evidence>
<evidence type="ECO:0000313" key="9">
    <source>
        <dbReference type="Proteomes" id="UP001165143"/>
    </source>
</evidence>
<dbReference type="OrthoDB" id="250246at2"/>
<keyword evidence="4 6" id="KW-0808">Transferase</keyword>
<dbReference type="InterPro" id="IPR015424">
    <property type="entry name" value="PyrdxlP-dep_Trfase"/>
</dbReference>
<dbReference type="GO" id="GO:0008483">
    <property type="term" value="F:transaminase activity"/>
    <property type="evidence" value="ECO:0007669"/>
    <property type="project" value="UniProtKB-KW"/>
</dbReference>
<comment type="cofactor">
    <cofactor evidence="1 6">
        <name>pyridoxal 5'-phosphate</name>
        <dbReference type="ChEBI" id="CHEBI:597326"/>
    </cofactor>
</comment>
<dbReference type="EMBL" id="BSRX01000016">
    <property type="protein sequence ID" value="GLW55050.1"/>
    <property type="molecule type" value="Genomic_DNA"/>
</dbReference>
<proteinExistence type="inferred from homology"/>
<keyword evidence="5" id="KW-0663">Pyridoxal phosphate</keyword>
<keyword evidence="3 6" id="KW-0032">Aminotransferase</keyword>
<dbReference type="RefSeq" id="WP_033253395.1">
    <property type="nucleotide sequence ID" value="NZ_BSRX01000016.1"/>
</dbReference>
<evidence type="ECO:0000256" key="1">
    <source>
        <dbReference type="ARBA" id="ARBA00001933"/>
    </source>
</evidence>
<evidence type="ECO:0000256" key="4">
    <source>
        <dbReference type="ARBA" id="ARBA00022679"/>
    </source>
</evidence>
<dbReference type="CDD" id="cd00609">
    <property type="entry name" value="AAT_like"/>
    <property type="match status" value="1"/>
</dbReference>
<comment type="similarity">
    <text evidence="2 6">Belongs to the class-I pyridoxal-phosphate-dependent aminotransferase family.</text>
</comment>
<dbReference type="Gene3D" id="3.40.640.10">
    <property type="entry name" value="Type I PLP-dependent aspartate aminotransferase-like (Major domain)"/>
    <property type="match status" value="1"/>
</dbReference>
<dbReference type="SUPFAM" id="SSF53383">
    <property type="entry name" value="PLP-dependent transferases"/>
    <property type="match status" value="1"/>
</dbReference>